<dbReference type="EMBL" id="JBHSOW010000015">
    <property type="protein sequence ID" value="MFC5648350.1"/>
    <property type="molecule type" value="Genomic_DNA"/>
</dbReference>
<dbReference type="InterPro" id="IPR013785">
    <property type="entry name" value="Aldolase_TIM"/>
</dbReference>
<evidence type="ECO:0000313" key="7">
    <source>
        <dbReference type="Proteomes" id="UP001596047"/>
    </source>
</evidence>
<feature type="domain" description="Alpha galactosidase C-terminal" evidence="5">
    <location>
        <begin position="619"/>
        <end position="680"/>
    </location>
</feature>
<dbReference type="Pfam" id="PF17801">
    <property type="entry name" value="Melibiase_C"/>
    <property type="match status" value="1"/>
</dbReference>
<dbReference type="InterPro" id="IPR017853">
    <property type="entry name" value="GH"/>
</dbReference>
<reference evidence="7" key="1">
    <citation type="journal article" date="2019" name="Int. J. Syst. Evol. Microbiol.">
        <title>The Global Catalogue of Microorganisms (GCM) 10K type strain sequencing project: providing services to taxonomists for standard genome sequencing and annotation.</title>
        <authorList>
            <consortium name="The Broad Institute Genomics Platform"/>
            <consortium name="The Broad Institute Genome Sequencing Center for Infectious Disease"/>
            <person name="Wu L."/>
            <person name="Ma J."/>
        </authorList>
    </citation>
    <scope>NUCLEOTIDE SEQUENCE [LARGE SCALE GENOMIC DNA]</scope>
    <source>
        <strain evidence="7">CGMCC 1.3240</strain>
    </source>
</reference>
<keyword evidence="2" id="KW-0732">Signal</keyword>
<name>A0ABW0VRY7_9BACL</name>
<evidence type="ECO:0000256" key="4">
    <source>
        <dbReference type="ARBA" id="ARBA00023295"/>
    </source>
</evidence>
<dbReference type="SUPFAM" id="SSF51011">
    <property type="entry name" value="Glycosyl hydrolase domain"/>
    <property type="match status" value="1"/>
</dbReference>
<dbReference type="InterPro" id="IPR041233">
    <property type="entry name" value="Melibiase_C"/>
</dbReference>
<dbReference type="Gene3D" id="3.20.20.70">
    <property type="entry name" value="Aldolase class I"/>
    <property type="match status" value="1"/>
</dbReference>
<evidence type="ECO:0000256" key="3">
    <source>
        <dbReference type="ARBA" id="ARBA00022801"/>
    </source>
</evidence>
<keyword evidence="3" id="KW-0378">Hydrolase</keyword>
<dbReference type="PANTHER" id="PTHR11452">
    <property type="entry name" value="ALPHA-GALACTOSIDASE/ALPHA-N-ACETYLGALACTOSAMINIDASE"/>
    <property type="match status" value="1"/>
</dbReference>
<evidence type="ECO:0000256" key="1">
    <source>
        <dbReference type="ARBA" id="ARBA00009743"/>
    </source>
</evidence>
<dbReference type="Gene3D" id="2.60.40.1180">
    <property type="entry name" value="Golgi alpha-mannosidase II"/>
    <property type="match status" value="1"/>
</dbReference>
<dbReference type="PANTHER" id="PTHR11452:SF75">
    <property type="entry name" value="ALPHA-GALACTOSIDASE MEL1"/>
    <property type="match status" value="1"/>
</dbReference>
<dbReference type="InterPro" id="IPR002241">
    <property type="entry name" value="Glyco_hydro_27"/>
</dbReference>
<accession>A0ABW0VRY7</accession>
<keyword evidence="7" id="KW-1185">Reference proteome</keyword>
<dbReference type="RefSeq" id="WP_379186798.1">
    <property type="nucleotide sequence ID" value="NZ_JBHSOW010000015.1"/>
</dbReference>
<dbReference type="InterPro" id="IPR013780">
    <property type="entry name" value="Glyco_hydro_b"/>
</dbReference>
<dbReference type="Proteomes" id="UP001596047">
    <property type="component" value="Unassembled WGS sequence"/>
</dbReference>
<comment type="similarity">
    <text evidence="1">Belongs to the glycosyl hydrolase 27 family.</text>
</comment>
<keyword evidence="4" id="KW-0326">Glycosidase</keyword>
<evidence type="ECO:0000259" key="5">
    <source>
        <dbReference type="Pfam" id="PF17801"/>
    </source>
</evidence>
<dbReference type="SUPFAM" id="SSF51445">
    <property type="entry name" value="(Trans)glycosidases"/>
    <property type="match status" value="1"/>
</dbReference>
<protein>
    <submittedName>
        <fullName evidence="6">Alpha-galactosidase</fullName>
    </submittedName>
</protein>
<evidence type="ECO:0000313" key="6">
    <source>
        <dbReference type="EMBL" id="MFC5648350.1"/>
    </source>
</evidence>
<sequence>MAITSVEQDHTLTVSNGIMSIQCDLASGTARFLWQDTAAVQNAVSRISLGDRMLTTLEGQNRSYQINEVENSFGKGMELRVLHQMNDQLELVQIFTVYEGLNYCFLQLKAQSQTIISTNYIAPVYCMDEGNAGVLKVKGGDSAQEELLALLVPFDNDKWVRYESVKMPGRLESYEVTAVYHHSSRHGLVFGSVTHDTWKTGIQLESAADQAVQRLEIYGGAAGEYTRDTIAHGSISGTEVVSPAVFIGSFDDYREGLKTFGEANARIEPPLEWEGTIPFGWNSWSAVGGELSFDSYTQASDLIKEMQEKGFHDHGVVYLNFDSFWTNLTKEERRLAVAHVHNNGQKAGTYWTPFAYWGKSEEAAERTVEGTNGLYTYDDLLLRDGEGRVLPDLDGGLAIDPTHPGNLMRTEWMLQQFVEEGFEYVKLDFMAHGTLEGKHHHPEVDTGIQAYNLGMKHICSLLDPARIGRRFFIHLSIAPLFPHPYAHSRRISCDAFGELKDTEYMLNSLTYGWWINNTLYRFNDPDHTVLYKSYNHEPTTEHEGRSRLNASIIAGTLMLMGDDFRMEEARKRARAWLTQPALMDIARKGETFLPLEGNTGQQAADVFYLLDRSPLQEVIYVAIFNYDKEQAADKFVDLTRMGLSAETEWRCEELWSQEVKQVKGDLQAALAPAESVMLKLTRP</sequence>
<organism evidence="6 7">
    <name type="scientific">Paenibacillus solisilvae</name>
    <dbReference type="NCBI Taxonomy" id="2486751"/>
    <lineage>
        <taxon>Bacteria</taxon>
        <taxon>Bacillati</taxon>
        <taxon>Bacillota</taxon>
        <taxon>Bacilli</taxon>
        <taxon>Bacillales</taxon>
        <taxon>Paenibacillaceae</taxon>
        <taxon>Paenibacillus</taxon>
    </lineage>
</organism>
<gene>
    <name evidence="6" type="ORF">ACFPYJ_04290</name>
</gene>
<comment type="caution">
    <text evidence="6">The sequence shown here is derived from an EMBL/GenBank/DDBJ whole genome shotgun (WGS) entry which is preliminary data.</text>
</comment>
<proteinExistence type="inferred from homology"/>
<evidence type="ECO:0000256" key="2">
    <source>
        <dbReference type="ARBA" id="ARBA00022729"/>
    </source>
</evidence>